<evidence type="ECO:0000313" key="2">
    <source>
        <dbReference type="Proteomes" id="UP000051697"/>
    </source>
</evidence>
<dbReference type="InterPro" id="IPR010921">
    <property type="entry name" value="Trp_repressor/repl_initiator"/>
</dbReference>
<dbReference type="EMBL" id="AZFE01000032">
    <property type="protein sequence ID" value="KRL54743.1"/>
    <property type="molecule type" value="Genomic_DNA"/>
</dbReference>
<dbReference type="SUPFAM" id="SSF48295">
    <property type="entry name" value="TrpR-like"/>
    <property type="match status" value="1"/>
</dbReference>
<dbReference type="InterPro" id="IPR036388">
    <property type="entry name" value="WH-like_DNA-bd_sf"/>
</dbReference>
<keyword evidence="2" id="KW-1185">Reference proteome</keyword>
<dbReference type="KEGG" id="lol:LACOL_1037"/>
<evidence type="ECO:0000313" key="1">
    <source>
        <dbReference type="EMBL" id="KRL54743.1"/>
    </source>
</evidence>
<dbReference type="Gene3D" id="1.10.10.10">
    <property type="entry name" value="Winged helix-like DNA-binding domain superfamily/Winged helix DNA-binding domain"/>
    <property type="match status" value="1"/>
</dbReference>
<dbReference type="AlphaFoldDB" id="A0A0R1RD17"/>
<dbReference type="Proteomes" id="UP000051697">
    <property type="component" value="Unassembled WGS sequence"/>
</dbReference>
<comment type="caution">
    <text evidence="1">The sequence shown here is derived from an EMBL/GenBank/DDBJ whole genome shotgun (WGS) entry which is preliminary data.</text>
</comment>
<accession>A0A0R1RD17</accession>
<dbReference type="PATRIC" id="fig|1423778.4.peg.1580"/>
<dbReference type="RefSeq" id="WP_235804092.1">
    <property type="nucleotide sequence ID" value="NZ_AZFE01000032.1"/>
</dbReference>
<sequence>MDLKKTVNSASIRYSVDFATILNWRDKYKCGGISELAEAKHNNHYSEEFKLEVVTAYLNGEGTLQELAIKFGLGSKTQI</sequence>
<protein>
    <recommendedName>
        <fullName evidence="3">Transposase</fullName>
    </recommendedName>
</protein>
<organism evidence="1 2">
    <name type="scientific">Paucilactobacillus oligofermentans DSM 15707 = LMG 22743</name>
    <dbReference type="NCBI Taxonomy" id="1423778"/>
    <lineage>
        <taxon>Bacteria</taxon>
        <taxon>Bacillati</taxon>
        <taxon>Bacillota</taxon>
        <taxon>Bacilli</taxon>
        <taxon>Lactobacillales</taxon>
        <taxon>Lactobacillaceae</taxon>
        <taxon>Paucilactobacillus</taxon>
    </lineage>
</organism>
<gene>
    <name evidence="1" type="ORF">FC70_GL001543</name>
</gene>
<proteinExistence type="predicted"/>
<evidence type="ECO:0008006" key="3">
    <source>
        <dbReference type="Google" id="ProtNLM"/>
    </source>
</evidence>
<name>A0A0R1RD17_9LACO</name>
<dbReference type="STRING" id="1423778.FC70_GL001543"/>
<dbReference type="GO" id="GO:0043565">
    <property type="term" value="F:sequence-specific DNA binding"/>
    <property type="evidence" value="ECO:0007669"/>
    <property type="project" value="InterPro"/>
</dbReference>
<reference evidence="1 2" key="1">
    <citation type="journal article" date="2015" name="Genome Announc.">
        <title>Expanding the biotechnology potential of lactobacilli through comparative genomics of 213 strains and associated genera.</title>
        <authorList>
            <person name="Sun Z."/>
            <person name="Harris H.M."/>
            <person name="McCann A."/>
            <person name="Guo C."/>
            <person name="Argimon S."/>
            <person name="Zhang W."/>
            <person name="Yang X."/>
            <person name="Jeffery I.B."/>
            <person name="Cooney J.C."/>
            <person name="Kagawa T.F."/>
            <person name="Liu W."/>
            <person name="Song Y."/>
            <person name="Salvetti E."/>
            <person name="Wrobel A."/>
            <person name="Rasinkangas P."/>
            <person name="Parkhill J."/>
            <person name="Rea M.C."/>
            <person name="O'Sullivan O."/>
            <person name="Ritari J."/>
            <person name="Douillard F.P."/>
            <person name="Paul Ross R."/>
            <person name="Yang R."/>
            <person name="Briner A.E."/>
            <person name="Felis G.E."/>
            <person name="de Vos W.M."/>
            <person name="Barrangou R."/>
            <person name="Klaenhammer T.R."/>
            <person name="Caufield P.W."/>
            <person name="Cui Y."/>
            <person name="Zhang H."/>
            <person name="O'Toole P.W."/>
        </authorList>
    </citation>
    <scope>NUCLEOTIDE SEQUENCE [LARGE SCALE GENOMIC DNA]</scope>
    <source>
        <strain evidence="1 2">DSM 15707</strain>
    </source>
</reference>